<organism evidence="2 3">
    <name type="scientific">Caulifigura coniformis</name>
    <dbReference type="NCBI Taxonomy" id="2527983"/>
    <lineage>
        <taxon>Bacteria</taxon>
        <taxon>Pseudomonadati</taxon>
        <taxon>Planctomycetota</taxon>
        <taxon>Planctomycetia</taxon>
        <taxon>Planctomycetales</taxon>
        <taxon>Planctomycetaceae</taxon>
        <taxon>Caulifigura</taxon>
    </lineage>
</organism>
<name>A0A517SJX6_9PLAN</name>
<gene>
    <name evidence="2" type="ORF">Pan44_44780</name>
</gene>
<feature type="chain" id="PRO_5021941739" evidence="1">
    <location>
        <begin position="19"/>
        <end position="308"/>
    </location>
</feature>
<dbReference type="OrthoDB" id="247135at2"/>
<dbReference type="RefSeq" id="WP_145033902.1">
    <property type="nucleotide sequence ID" value="NZ_CP036271.1"/>
</dbReference>
<dbReference type="NCBIfam" id="NF040466">
    <property type="entry name" value="ydjY_domain"/>
    <property type="match status" value="1"/>
</dbReference>
<sequence length="308" mass="33674" precursor="true">MKRLALCVALTCAVPSLAAEPATPVPASAVQPSTAEQLESRLKTAVALNPQKSVLLDKPNGRLFLQTSVVLTEGLLEMLLCKKQTKEHESVLMIDSSAQVIHAGLLAAGAVPGRPARFSPEFSPPEGDRIEVFVHWKDAEGKPHRALAQSWVRSLTRRYYAEKIGPLPAGVTIPKESELRYDPMQGELIWFGIMTVEQEKTLAALSTDEKFRKALHRFHVDSQPKPMTAEFIFAGSSFVKNPDGQEWYAAEAGNLICVANFSDAIIDVNIRSSDVNSDASFEPNTPAIPPLKTPVVVELIPVKTRTAR</sequence>
<dbReference type="InterPro" id="IPR047750">
    <property type="entry name" value="YdjY-like"/>
</dbReference>
<evidence type="ECO:0000313" key="2">
    <source>
        <dbReference type="EMBL" id="QDT56424.1"/>
    </source>
</evidence>
<reference evidence="2 3" key="1">
    <citation type="submission" date="2019-02" db="EMBL/GenBank/DDBJ databases">
        <title>Deep-cultivation of Planctomycetes and their phenomic and genomic characterization uncovers novel biology.</title>
        <authorList>
            <person name="Wiegand S."/>
            <person name="Jogler M."/>
            <person name="Boedeker C."/>
            <person name="Pinto D."/>
            <person name="Vollmers J."/>
            <person name="Rivas-Marin E."/>
            <person name="Kohn T."/>
            <person name="Peeters S.H."/>
            <person name="Heuer A."/>
            <person name="Rast P."/>
            <person name="Oberbeckmann S."/>
            <person name="Bunk B."/>
            <person name="Jeske O."/>
            <person name="Meyerdierks A."/>
            <person name="Storesund J.E."/>
            <person name="Kallscheuer N."/>
            <person name="Luecker S."/>
            <person name="Lage O.M."/>
            <person name="Pohl T."/>
            <person name="Merkel B.J."/>
            <person name="Hornburger P."/>
            <person name="Mueller R.-W."/>
            <person name="Bruemmer F."/>
            <person name="Labrenz M."/>
            <person name="Spormann A.M."/>
            <person name="Op den Camp H."/>
            <person name="Overmann J."/>
            <person name="Amann R."/>
            <person name="Jetten M.S.M."/>
            <person name="Mascher T."/>
            <person name="Medema M.H."/>
            <person name="Devos D.P."/>
            <person name="Kaster A.-K."/>
            <person name="Ovreas L."/>
            <person name="Rohde M."/>
            <person name="Galperin M.Y."/>
            <person name="Jogler C."/>
        </authorList>
    </citation>
    <scope>NUCLEOTIDE SEQUENCE [LARGE SCALE GENOMIC DNA]</scope>
    <source>
        <strain evidence="2 3">Pan44</strain>
    </source>
</reference>
<dbReference type="EMBL" id="CP036271">
    <property type="protein sequence ID" value="QDT56424.1"/>
    <property type="molecule type" value="Genomic_DNA"/>
</dbReference>
<feature type="signal peptide" evidence="1">
    <location>
        <begin position="1"/>
        <end position="18"/>
    </location>
</feature>
<keyword evidence="1" id="KW-0732">Signal</keyword>
<accession>A0A517SJX6</accession>
<dbReference type="InParanoid" id="A0A517SJX6"/>
<evidence type="ECO:0000256" key="1">
    <source>
        <dbReference type="SAM" id="SignalP"/>
    </source>
</evidence>
<keyword evidence="3" id="KW-1185">Reference proteome</keyword>
<proteinExistence type="predicted"/>
<protein>
    <submittedName>
        <fullName evidence="2">Uncharacterized protein</fullName>
    </submittedName>
</protein>
<dbReference type="AlphaFoldDB" id="A0A517SJX6"/>
<evidence type="ECO:0000313" key="3">
    <source>
        <dbReference type="Proteomes" id="UP000315700"/>
    </source>
</evidence>
<dbReference type="KEGG" id="ccos:Pan44_44780"/>
<dbReference type="Proteomes" id="UP000315700">
    <property type="component" value="Chromosome"/>
</dbReference>